<dbReference type="Proteomes" id="UP001237780">
    <property type="component" value="Unassembled WGS sequence"/>
</dbReference>
<sequence>MSSGNRVNQVVAASIFAALGFSAPAVAAVANGNLGVQIQITAECRVVSASTLDFGSHGLLVANVDSSSVLTVQCTNGTPYTVGLGLGAGSGATLASRKMTGPAGATVNYSLYKDAAYTTLWGNAVPADLVSGTGNGASQAITVYGRVTAQTTPAIGTYTDTVAIEVTY</sequence>
<reference evidence="3 4" key="1">
    <citation type="submission" date="2023-07" db="EMBL/GenBank/DDBJ databases">
        <title>Comparative genomics of wheat-associated soil bacteria to identify genetic determinants of phenazine resistance.</title>
        <authorList>
            <person name="Mouncey N."/>
        </authorList>
    </citation>
    <scope>NUCLEOTIDE SEQUENCE [LARGE SCALE GENOMIC DNA]</scope>
    <source>
        <strain evidence="3 4">W4I11</strain>
    </source>
</reference>
<evidence type="ECO:0000259" key="2">
    <source>
        <dbReference type="Pfam" id="PF05229"/>
    </source>
</evidence>
<evidence type="ECO:0000313" key="3">
    <source>
        <dbReference type="EMBL" id="MDQ0999332.1"/>
    </source>
</evidence>
<dbReference type="Pfam" id="PF05229">
    <property type="entry name" value="SCPU"/>
    <property type="match status" value="1"/>
</dbReference>
<feature type="signal peptide" evidence="1">
    <location>
        <begin position="1"/>
        <end position="27"/>
    </location>
</feature>
<feature type="chain" id="PRO_5045291113" evidence="1">
    <location>
        <begin position="28"/>
        <end position="168"/>
    </location>
</feature>
<gene>
    <name evidence="3" type="ORF">QFZ34_004514</name>
</gene>
<dbReference type="InterPro" id="IPR053167">
    <property type="entry name" value="Spore_coat_component"/>
</dbReference>
<dbReference type="RefSeq" id="WP_115052834.1">
    <property type="nucleotide sequence ID" value="NZ_JAUSZT010000003.1"/>
</dbReference>
<dbReference type="EMBL" id="JAUSZT010000003">
    <property type="protein sequence ID" value="MDQ0999332.1"/>
    <property type="molecule type" value="Genomic_DNA"/>
</dbReference>
<keyword evidence="1" id="KW-0732">Signal</keyword>
<dbReference type="PANTHER" id="PTHR37089">
    <property type="entry name" value="PROTEIN U-RELATED"/>
    <property type="match status" value="1"/>
</dbReference>
<evidence type="ECO:0000313" key="4">
    <source>
        <dbReference type="Proteomes" id="UP001237780"/>
    </source>
</evidence>
<dbReference type="PANTHER" id="PTHR37089:SF4">
    <property type="entry name" value="EXPORTED PROTEIN"/>
    <property type="match status" value="1"/>
</dbReference>
<name>A0ABU0SEY5_9HYPH</name>
<dbReference type="InterPro" id="IPR007893">
    <property type="entry name" value="Spore_coat_U/FanG"/>
</dbReference>
<comment type="caution">
    <text evidence="3">The sequence shown here is derived from an EMBL/GenBank/DDBJ whole genome shotgun (WGS) entry which is preliminary data.</text>
</comment>
<organism evidence="3 4">
    <name type="scientific">Phyllobacterium ifriqiyense</name>
    <dbReference type="NCBI Taxonomy" id="314238"/>
    <lineage>
        <taxon>Bacteria</taxon>
        <taxon>Pseudomonadati</taxon>
        <taxon>Pseudomonadota</taxon>
        <taxon>Alphaproteobacteria</taxon>
        <taxon>Hyphomicrobiales</taxon>
        <taxon>Phyllobacteriaceae</taxon>
        <taxon>Phyllobacterium</taxon>
    </lineage>
</organism>
<proteinExistence type="predicted"/>
<evidence type="ECO:0000256" key="1">
    <source>
        <dbReference type="SAM" id="SignalP"/>
    </source>
</evidence>
<dbReference type="SMART" id="SM00972">
    <property type="entry name" value="SCPU"/>
    <property type="match status" value="1"/>
</dbReference>
<feature type="domain" description="Spore coat protein U/FanG" evidence="2">
    <location>
        <begin position="32"/>
        <end position="164"/>
    </location>
</feature>
<keyword evidence="4" id="KW-1185">Reference proteome</keyword>
<accession>A0ABU0SEY5</accession>
<protein>
    <submittedName>
        <fullName evidence="3">Spore coat protein U-like protein</fullName>
    </submittedName>
</protein>